<name>A0A917X893_9ACTN</name>
<dbReference type="AlphaFoldDB" id="A0A917X893"/>
<reference evidence="1" key="1">
    <citation type="journal article" date="2014" name="Int. J. Syst. Evol. Microbiol.">
        <title>Complete genome sequence of Corynebacterium casei LMG S-19264T (=DSM 44701T), isolated from a smear-ripened cheese.</title>
        <authorList>
            <consortium name="US DOE Joint Genome Institute (JGI-PGF)"/>
            <person name="Walter F."/>
            <person name="Albersmeier A."/>
            <person name="Kalinowski J."/>
            <person name="Ruckert C."/>
        </authorList>
    </citation>
    <scope>NUCLEOTIDE SEQUENCE</scope>
    <source>
        <strain evidence="1">JCM 19831</strain>
    </source>
</reference>
<protein>
    <recommendedName>
        <fullName evidence="3">Glycosyltransferase</fullName>
    </recommendedName>
</protein>
<organism evidence="1 2">
    <name type="scientific">Dactylosporangium sucinum</name>
    <dbReference type="NCBI Taxonomy" id="1424081"/>
    <lineage>
        <taxon>Bacteria</taxon>
        <taxon>Bacillati</taxon>
        <taxon>Actinomycetota</taxon>
        <taxon>Actinomycetes</taxon>
        <taxon>Micromonosporales</taxon>
        <taxon>Micromonosporaceae</taxon>
        <taxon>Dactylosporangium</taxon>
    </lineage>
</organism>
<dbReference type="SUPFAM" id="SSF53448">
    <property type="entry name" value="Nucleotide-diphospho-sugar transferases"/>
    <property type="match status" value="1"/>
</dbReference>
<dbReference type="EMBL" id="BMPI01000109">
    <property type="protein sequence ID" value="GGM87042.1"/>
    <property type="molecule type" value="Genomic_DNA"/>
</dbReference>
<proteinExistence type="predicted"/>
<dbReference type="Proteomes" id="UP000642070">
    <property type="component" value="Unassembled WGS sequence"/>
</dbReference>
<gene>
    <name evidence="1" type="ORF">GCM10007977_106200</name>
</gene>
<accession>A0A917X893</accession>
<dbReference type="PANTHER" id="PTHR36529:SF1">
    <property type="entry name" value="GLYCOSYLTRANSFERASE"/>
    <property type="match status" value="1"/>
</dbReference>
<evidence type="ECO:0008006" key="3">
    <source>
        <dbReference type="Google" id="ProtNLM"/>
    </source>
</evidence>
<dbReference type="Pfam" id="PF09837">
    <property type="entry name" value="DUF2064"/>
    <property type="match status" value="1"/>
</dbReference>
<sequence length="222" mass="22577">MNVQLLLFAKAPVPGQVKTRLCPPATGRQAAAIAAAALADTIDVLDTAPAIRRTIVLSGCYPAPAGWHTVPQRGTGLAHRLVHAYADTALPDTATLLLGMDTPQLTPALLATAVQTLHDGADAVLGPANDGGWWTLGLPDPAHAAVLSGVPMSTPDTGRRTLAALAGRGLTVTLLPALRDVDTVADAHAVAAQCPDSRFAAAVRAHLPTPDPAAPPTGPGPR</sequence>
<dbReference type="PANTHER" id="PTHR36529">
    <property type="entry name" value="SLL1095 PROTEIN"/>
    <property type="match status" value="1"/>
</dbReference>
<keyword evidence="2" id="KW-1185">Reference proteome</keyword>
<evidence type="ECO:0000313" key="1">
    <source>
        <dbReference type="EMBL" id="GGM87042.1"/>
    </source>
</evidence>
<dbReference type="InterPro" id="IPR018641">
    <property type="entry name" value="Trfase_1_rSAM/seldom-assoc"/>
</dbReference>
<dbReference type="RefSeq" id="WP_229837189.1">
    <property type="nucleotide sequence ID" value="NZ_BMPI01000109.1"/>
</dbReference>
<comment type="caution">
    <text evidence="1">The sequence shown here is derived from an EMBL/GenBank/DDBJ whole genome shotgun (WGS) entry which is preliminary data.</text>
</comment>
<dbReference type="InterPro" id="IPR029044">
    <property type="entry name" value="Nucleotide-diphossugar_trans"/>
</dbReference>
<dbReference type="Gene3D" id="3.90.550.10">
    <property type="entry name" value="Spore Coat Polysaccharide Biosynthesis Protein SpsA, Chain A"/>
    <property type="match status" value="1"/>
</dbReference>
<reference evidence="1" key="2">
    <citation type="submission" date="2020-09" db="EMBL/GenBank/DDBJ databases">
        <authorList>
            <person name="Sun Q."/>
            <person name="Ohkuma M."/>
        </authorList>
    </citation>
    <scope>NUCLEOTIDE SEQUENCE</scope>
    <source>
        <strain evidence="1">JCM 19831</strain>
    </source>
</reference>
<evidence type="ECO:0000313" key="2">
    <source>
        <dbReference type="Proteomes" id="UP000642070"/>
    </source>
</evidence>